<dbReference type="PANTHER" id="PTHR35179:SF2">
    <property type="entry name" value="START DOMAIN-CONTAINING PROTEIN"/>
    <property type="match status" value="1"/>
</dbReference>
<keyword evidence="3" id="KW-1185">Reference proteome</keyword>
<organism evidence="2 3">
    <name type="scientific">Clathrospora elynae</name>
    <dbReference type="NCBI Taxonomy" id="706981"/>
    <lineage>
        <taxon>Eukaryota</taxon>
        <taxon>Fungi</taxon>
        <taxon>Dikarya</taxon>
        <taxon>Ascomycota</taxon>
        <taxon>Pezizomycotina</taxon>
        <taxon>Dothideomycetes</taxon>
        <taxon>Pleosporomycetidae</taxon>
        <taxon>Pleosporales</taxon>
        <taxon>Diademaceae</taxon>
        <taxon>Clathrospora</taxon>
    </lineage>
</organism>
<evidence type="ECO:0008006" key="4">
    <source>
        <dbReference type="Google" id="ProtNLM"/>
    </source>
</evidence>
<name>A0A6A5SW62_9PLEO</name>
<dbReference type="Proteomes" id="UP000800038">
    <property type="component" value="Unassembled WGS sequence"/>
</dbReference>
<dbReference type="AlphaFoldDB" id="A0A6A5SW62"/>
<feature type="region of interest" description="Disordered" evidence="1">
    <location>
        <begin position="1"/>
        <end position="33"/>
    </location>
</feature>
<feature type="compositionally biased region" description="Basic and acidic residues" evidence="1">
    <location>
        <begin position="276"/>
        <end position="288"/>
    </location>
</feature>
<dbReference type="PANTHER" id="PTHR35179">
    <property type="entry name" value="PROTEIN CBG02620"/>
    <property type="match status" value="1"/>
</dbReference>
<evidence type="ECO:0000256" key="1">
    <source>
        <dbReference type="SAM" id="MobiDB-lite"/>
    </source>
</evidence>
<dbReference type="OrthoDB" id="5393654at2759"/>
<reference evidence="2" key="1">
    <citation type="journal article" date="2020" name="Stud. Mycol.">
        <title>101 Dothideomycetes genomes: a test case for predicting lifestyles and emergence of pathogens.</title>
        <authorList>
            <person name="Haridas S."/>
            <person name="Albert R."/>
            <person name="Binder M."/>
            <person name="Bloem J."/>
            <person name="Labutti K."/>
            <person name="Salamov A."/>
            <person name="Andreopoulos B."/>
            <person name="Baker S."/>
            <person name="Barry K."/>
            <person name="Bills G."/>
            <person name="Bluhm B."/>
            <person name="Cannon C."/>
            <person name="Castanera R."/>
            <person name="Culley D."/>
            <person name="Daum C."/>
            <person name="Ezra D."/>
            <person name="Gonzalez J."/>
            <person name="Henrissat B."/>
            <person name="Kuo A."/>
            <person name="Liang C."/>
            <person name="Lipzen A."/>
            <person name="Lutzoni F."/>
            <person name="Magnuson J."/>
            <person name="Mondo S."/>
            <person name="Nolan M."/>
            <person name="Ohm R."/>
            <person name="Pangilinan J."/>
            <person name="Park H.-J."/>
            <person name="Ramirez L."/>
            <person name="Alfaro M."/>
            <person name="Sun H."/>
            <person name="Tritt A."/>
            <person name="Yoshinaga Y."/>
            <person name="Zwiers L.-H."/>
            <person name="Turgeon B."/>
            <person name="Goodwin S."/>
            <person name="Spatafora J."/>
            <person name="Crous P."/>
            <person name="Grigoriev I."/>
        </authorList>
    </citation>
    <scope>NUCLEOTIDE SEQUENCE</scope>
    <source>
        <strain evidence="2">CBS 161.51</strain>
    </source>
</reference>
<gene>
    <name evidence="2" type="ORF">EJ02DRAFT_433108</name>
</gene>
<evidence type="ECO:0000313" key="3">
    <source>
        <dbReference type="Proteomes" id="UP000800038"/>
    </source>
</evidence>
<accession>A0A6A5SW62</accession>
<feature type="compositionally biased region" description="Low complexity" evidence="1">
    <location>
        <begin position="1"/>
        <end position="14"/>
    </location>
</feature>
<protein>
    <recommendedName>
        <fullName evidence="4">Geranylgeranyl pyrophosphate synthetase</fullName>
    </recommendedName>
</protein>
<proteinExistence type="predicted"/>
<evidence type="ECO:0000313" key="2">
    <source>
        <dbReference type="EMBL" id="KAF1943539.1"/>
    </source>
</evidence>
<dbReference type="EMBL" id="ML976024">
    <property type="protein sequence ID" value="KAF1943539.1"/>
    <property type="molecule type" value="Genomic_DNA"/>
</dbReference>
<sequence length="477" mass="53827">MSFTSSYPGSSRGGYARRRGRDGLARPFAQGREQVKPDIEKHTLGHLLKTFRSADLNAERDDLAHGTTISDCQYIASYNWSNEKTRTIIVPGKPPQWTPLHISQRLEEDSGQYFRDPNAAKYPDHPMAPVVHAILDIDPDFYTTRVDLFACGSTLGNLLRFTRGMDKAFRFNIEMVGNTVFFVRKENDPKELIQNVRGFGHTFPEAYTTWESDVKGSDTHQRIVQYEFGGLKCLVRFESDGYIRDASMSRDSSSDSTAGDEDDLLGALQSATITRPTDRSSRKSDTLKIKHGGSVVPQHTIFDLKTRSGKYKKDIDMNDIYPQLWIKQIPNFIVAYHDGAGLFQDIRVQDVKKDVQRWEKDNKDGIRRLAVLLKNILDIAKNDERGLLEVYCPGADCLEIRSQYGEGAHALPTELSDKWAENELDPDSTHAGASDWDDHASGNVYDSDSGFGYDFDKELDYTACSVEDCGYCGRCTY</sequence>
<feature type="region of interest" description="Disordered" evidence="1">
    <location>
        <begin position="269"/>
        <end position="289"/>
    </location>
</feature>